<keyword evidence="5" id="KW-0804">Transcription</keyword>
<accession>A0A8H4IVQ5</accession>
<dbReference type="InterPro" id="IPR007219">
    <property type="entry name" value="XnlR_reg_dom"/>
</dbReference>
<evidence type="ECO:0000256" key="5">
    <source>
        <dbReference type="ARBA" id="ARBA00023163"/>
    </source>
</evidence>
<protein>
    <recommendedName>
        <fullName evidence="8">Zn(2)-C6 fungal-type domain-containing protein</fullName>
    </recommendedName>
</protein>
<feature type="domain" description="Zn(2)-C6 fungal-type" evidence="8">
    <location>
        <begin position="15"/>
        <end position="47"/>
    </location>
</feature>
<dbReference type="PANTHER" id="PTHR31845">
    <property type="entry name" value="FINGER DOMAIN PROTEIN, PUTATIVE-RELATED"/>
    <property type="match status" value="1"/>
</dbReference>
<keyword evidence="2" id="KW-0479">Metal-binding</keyword>
<feature type="region of interest" description="Disordered" evidence="7">
    <location>
        <begin position="84"/>
        <end position="137"/>
    </location>
</feature>
<comment type="subcellular location">
    <subcellularLocation>
        <location evidence="1">Nucleus</location>
    </subcellularLocation>
</comment>
<sequence>MQAAQQPHPPRTSQACRHCRSLKARCLPSGEPGTCQRCLGLTRKCSWPEPRPRPKRPRTSTSRISHVEEKLDGLVALLGTARHENASPAPDQPSQPTPNHSFHRDSPPPVTLESPRSEDAAPAPIEETQLSPPPSLVEEGTLHEFRSLSSFFPFVYLPSDATAHALRTRRPHLFQAIQLVTSSTSRPLQVALEEQFRRAIAESMFMEAQKSLDVLQSLEVYLAWYHFHFKPQSQQIYQLLGLVVSMVIDLGYHSQKRRARIDISGSHSDHPIGSAEEREIQRAFLGCYYLSSAFAGALSRPTLFKYTDYMTTCAERLQRDAETASDITLPHIIKLCRLSEQMNDLLASADSSCNSRMQMHIDVFKTNIQEWRQRVASTECSIGIELARHFAVMELHSAGLNSDPSNETQPPPPEKTAFSDNMFSCLDAGKSFLDVILECSLDQYRTFSFVEWMRLPVVLLNIAKLSFENDRFAAAGWDPRTARSHVRLDLYLESLCYRMQSLTTFNPPSQPYPDFFLSLKMILERTRQWYGRSTKPPPSATGPATSNVSGQTDDSPLEHIQDPHETPRSNTSPQVTQHATGGTSHASEGFDLSAGGINSLQDISAMDDSTAFLTNDFWESIMFGDLDSGRAL</sequence>
<evidence type="ECO:0000256" key="6">
    <source>
        <dbReference type="ARBA" id="ARBA00023242"/>
    </source>
</evidence>
<feature type="region of interest" description="Disordered" evidence="7">
    <location>
        <begin position="44"/>
        <end position="70"/>
    </location>
</feature>
<proteinExistence type="predicted"/>
<dbReference type="AlphaFoldDB" id="A0A8H4IVQ5"/>
<dbReference type="GO" id="GO:0006351">
    <property type="term" value="P:DNA-templated transcription"/>
    <property type="evidence" value="ECO:0007669"/>
    <property type="project" value="InterPro"/>
</dbReference>
<keyword evidence="10" id="KW-1185">Reference proteome</keyword>
<evidence type="ECO:0000256" key="2">
    <source>
        <dbReference type="ARBA" id="ARBA00022723"/>
    </source>
</evidence>
<dbReference type="GO" id="GO:0005634">
    <property type="term" value="C:nucleus"/>
    <property type="evidence" value="ECO:0007669"/>
    <property type="project" value="UniProtKB-SubCell"/>
</dbReference>
<evidence type="ECO:0000313" key="9">
    <source>
        <dbReference type="EMBL" id="KAF4307267.1"/>
    </source>
</evidence>
<keyword evidence="4" id="KW-0238">DNA-binding</keyword>
<keyword evidence="3" id="KW-0805">Transcription regulation</keyword>
<dbReference type="EMBL" id="WWBZ02000033">
    <property type="protein sequence ID" value="KAF4307267.1"/>
    <property type="molecule type" value="Genomic_DNA"/>
</dbReference>
<dbReference type="CDD" id="cd00067">
    <property type="entry name" value="GAL4"/>
    <property type="match status" value="1"/>
</dbReference>
<dbReference type="CDD" id="cd12148">
    <property type="entry name" value="fungal_TF_MHR"/>
    <property type="match status" value="1"/>
</dbReference>
<dbReference type="InterPro" id="IPR051089">
    <property type="entry name" value="prtT"/>
</dbReference>
<dbReference type="Pfam" id="PF04082">
    <property type="entry name" value="Fungal_trans"/>
    <property type="match status" value="1"/>
</dbReference>
<dbReference type="InterPro" id="IPR001138">
    <property type="entry name" value="Zn2Cys6_DnaBD"/>
</dbReference>
<organism evidence="9 10">
    <name type="scientific">Botryosphaeria dothidea</name>
    <dbReference type="NCBI Taxonomy" id="55169"/>
    <lineage>
        <taxon>Eukaryota</taxon>
        <taxon>Fungi</taxon>
        <taxon>Dikarya</taxon>
        <taxon>Ascomycota</taxon>
        <taxon>Pezizomycotina</taxon>
        <taxon>Dothideomycetes</taxon>
        <taxon>Dothideomycetes incertae sedis</taxon>
        <taxon>Botryosphaeriales</taxon>
        <taxon>Botryosphaeriaceae</taxon>
        <taxon>Botryosphaeria</taxon>
    </lineage>
</organism>
<gene>
    <name evidence="9" type="ORF">GTA08_BOTSDO04862</name>
</gene>
<dbReference type="SUPFAM" id="SSF57701">
    <property type="entry name" value="Zn2/Cys6 DNA-binding domain"/>
    <property type="match status" value="1"/>
</dbReference>
<evidence type="ECO:0000256" key="7">
    <source>
        <dbReference type="SAM" id="MobiDB-lite"/>
    </source>
</evidence>
<keyword evidence="6" id="KW-0539">Nucleus</keyword>
<dbReference type="PROSITE" id="PS00463">
    <property type="entry name" value="ZN2_CY6_FUNGAL_1"/>
    <property type="match status" value="1"/>
</dbReference>
<evidence type="ECO:0000313" key="10">
    <source>
        <dbReference type="Proteomes" id="UP000572817"/>
    </source>
</evidence>
<dbReference type="SMART" id="SM00066">
    <property type="entry name" value="GAL4"/>
    <property type="match status" value="1"/>
</dbReference>
<feature type="compositionally biased region" description="Basic and acidic residues" evidence="7">
    <location>
        <begin position="556"/>
        <end position="567"/>
    </location>
</feature>
<dbReference type="Proteomes" id="UP000572817">
    <property type="component" value="Unassembled WGS sequence"/>
</dbReference>
<feature type="compositionally biased region" description="Polar residues" evidence="7">
    <location>
        <begin position="542"/>
        <end position="554"/>
    </location>
</feature>
<feature type="compositionally biased region" description="Polar residues" evidence="7">
    <location>
        <begin position="568"/>
        <end position="586"/>
    </location>
</feature>
<dbReference type="InterPro" id="IPR036864">
    <property type="entry name" value="Zn2-C6_fun-type_DNA-bd_sf"/>
</dbReference>
<name>A0A8H4IVQ5_9PEZI</name>
<dbReference type="GO" id="GO:0000981">
    <property type="term" value="F:DNA-binding transcription factor activity, RNA polymerase II-specific"/>
    <property type="evidence" value="ECO:0007669"/>
    <property type="project" value="InterPro"/>
</dbReference>
<dbReference type="Gene3D" id="4.10.240.10">
    <property type="entry name" value="Zn(2)-C6 fungal-type DNA-binding domain"/>
    <property type="match status" value="1"/>
</dbReference>
<reference evidence="9" key="1">
    <citation type="submission" date="2020-04" db="EMBL/GenBank/DDBJ databases">
        <title>Genome Assembly and Annotation of Botryosphaeria dothidea sdau 11-99, a Latent Pathogen of Apple Fruit Ring Rot in China.</title>
        <authorList>
            <person name="Yu C."/>
            <person name="Diao Y."/>
            <person name="Lu Q."/>
            <person name="Zhao J."/>
            <person name="Cui S."/>
            <person name="Peng C."/>
            <person name="He B."/>
            <person name="Liu H."/>
        </authorList>
    </citation>
    <scope>NUCLEOTIDE SEQUENCE [LARGE SCALE GENOMIC DNA]</scope>
    <source>
        <strain evidence="9">Sdau11-99</strain>
    </source>
</reference>
<evidence type="ECO:0000256" key="4">
    <source>
        <dbReference type="ARBA" id="ARBA00023125"/>
    </source>
</evidence>
<dbReference type="GO" id="GO:0000976">
    <property type="term" value="F:transcription cis-regulatory region binding"/>
    <property type="evidence" value="ECO:0007669"/>
    <property type="project" value="TreeGrafter"/>
</dbReference>
<dbReference type="PROSITE" id="PS50048">
    <property type="entry name" value="ZN2_CY6_FUNGAL_2"/>
    <property type="match status" value="1"/>
</dbReference>
<dbReference type="OrthoDB" id="5424793at2759"/>
<feature type="region of interest" description="Disordered" evidence="7">
    <location>
        <begin position="531"/>
        <end position="590"/>
    </location>
</feature>
<evidence type="ECO:0000256" key="1">
    <source>
        <dbReference type="ARBA" id="ARBA00004123"/>
    </source>
</evidence>
<dbReference type="PANTHER" id="PTHR31845:SF10">
    <property type="entry name" value="ZN(II)2CYS6 TRANSCRIPTION FACTOR (EUROFUNG)"/>
    <property type="match status" value="1"/>
</dbReference>
<evidence type="ECO:0000259" key="8">
    <source>
        <dbReference type="PROSITE" id="PS50048"/>
    </source>
</evidence>
<dbReference type="GO" id="GO:0008270">
    <property type="term" value="F:zinc ion binding"/>
    <property type="evidence" value="ECO:0007669"/>
    <property type="project" value="InterPro"/>
</dbReference>
<evidence type="ECO:0000256" key="3">
    <source>
        <dbReference type="ARBA" id="ARBA00023015"/>
    </source>
</evidence>
<comment type="caution">
    <text evidence="9">The sequence shown here is derived from an EMBL/GenBank/DDBJ whole genome shotgun (WGS) entry which is preliminary data.</text>
</comment>